<organism evidence="3 4">
    <name type="scientific">Funneliformis geosporum</name>
    <dbReference type="NCBI Taxonomy" id="1117311"/>
    <lineage>
        <taxon>Eukaryota</taxon>
        <taxon>Fungi</taxon>
        <taxon>Fungi incertae sedis</taxon>
        <taxon>Mucoromycota</taxon>
        <taxon>Glomeromycotina</taxon>
        <taxon>Glomeromycetes</taxon>
        <taxon>Glomerales</taxon>
        <taxon>Glomeraceae</taxon>
        <taxon>Funneliformis</taxon>
    </lineage>
</organism>
<dbReference type="SUPFAM" id="SSF47473">
    <property type="entry name" value="EF-hand"/>
    <property type="match status" value="1"/>
</dbReference>
<evidence type="ECO:0000313" key="4">
    <source>
        <dbReference type="Proteomes" id="UP001153678"/>
    </source>
</evidence>
<keyword evidence="4" id="KW-1185">Reference proteome</keyword>
<dbReference type="Proteomes" id="UP001153678">
    <property type="component" value="Unassembled WGS sequence"/>
</dbReference>
<dbReference type="InterPro" id="IPR018247">
    <property type="entry name" value="EF_Hand_1_Ca_BS"/>
</dbReference>
<evidence type="ECO:0000256" key="1">
    <source>
        <dbReference type="ARBA" id="ARBA00022837"/>
    </source>
</evidence>
<sequence length="116" mass="12966">AGGKLVELKINQLDLEGKLFSTKTRPQTTSDNSTLFFTVAVISVIFILLLDCEGLGDNLDALNLAIESLKNSLTGKLKLANYLKEIGEKIYEFLKEYDKNRDGRIDVPELKIDKFA</sequence>
<evidence type="ECO:0000313" key="3">
    <source>
        <dbReference type="EMBL" id="CAI2196904.1"/>
    </source>
</evidence>
<dbReference type="InterPro" id="IPR011992">
    <property type="entry name" value="EF-hand-dom_pair"/>
</dbReference>
<gene>
    <name evidence="3" type="ORF">FWILDA_LOCUS17810</name>
</gene>
<keyword evidence="2" id="KW-0812">Transmembrane</keyword>
<keyword evidence="2" id="KW-1133">Transmembrane helix</keyword>
<reference evidence="3" key="1">
    <citation type="submission" date="2022-08" db="EMBL/GenBank/DDBJ databases">
        <authorList>
            <person name="Kallberg Y."/>
            <person name="Tangrot J."/>
            <person name="Rosling A."/>
        </authorList>
    </citation>
    <scope>NUCLEOTIDE SEQUENCE</scope>
    <source>
        <strain evidence="3">Wild A</strain>
    </source>
</reference>
<dbReference type="PROSITE" id="PS00018">
    <property type="entry name" value="EF_HAND_1"/>
    <property type="match status" value="1"/>
</dbReference>
<proteinExistence type="predicted"/>
<name>A0A9W4X2B6_9GLOM</name>
<feature type="transmembrane region" description="Helical" evidence="2">
    <location>
        <begin position="33"/>
        <end position="50"/>
    </location>
</feature>
<keyword evidence="2" id="KW-0472">Membrane</keyword>
<keyword evidence="1" id="KW-0106">Calcium</keyword>
<dbReference type="AlphaFoldDB" id="A0A9W4X2B6"/>
<comment type="caution">
    <text evidence="3">The sequence shown here is derived from an EMBL/GenBank/DDBJ whole genome shotgun (WGS) entry which is preliminary data.</text>
</comment>
<dbReference type="EMBL" id="CAMKVN010015217">
    <property type="protein sequence ID" value="CAI2196904.1"/>
    <property type="molecule type" value="Genomic_DNA"/>
</dbReference>
<dbReference type="OrthoDB" id="26525at2759"/>
<protein>
    <submittedName>
        <fullName evidence="3">12247_t:CDS:1</fullName>
    </submittedName>
</protein>
<accession>A0A9W4X2B6</accession>
<feature type="non-terminal residue" evidence="3">
    <location>
        <position position="116"/>
    </location>
</feature>
<evidence type="ECO:0000256" key="2">
    <source>
        <dbReference type="SAM" id="Phobius"/>
    </source>
</evidence>